<dbReference type="AlphaFoldDB" id="A0A443QDJ6"/>
<dbReference type="EMBL" id="NCKU01009861">
    <property type="protein sequence ID" value="RWS01095.1"/>
    <property type="molecule type" value="Genomic_DNA"/>
</dbReference>
<feature type="transmembrane region" description="Helical" evidence="1">
    <location>
        <begin position="12"/>
        <end position="31"/>
    </location>
</feature>
<dbReference type="Proteomes" id="UP000285301">
    <property type="component" value="Unassembled WGS sequence"/>
</dbReference>
<name>A0A443QDJ6_9ACAR</name>
<feature type="non-terminal residue" evidence="2">
    <location>
        <position position="1"/>
    </location>
</feature>
<evidence type="ECO:0000313" key="2">
    <source>
        <dbReference type="EMBL" id="RWS01095.1"/>
    </source>
</evidence>
<keyword evidence="1" id="KW-0472">Membrane</keyword>
<gene>
    <name evidence="2" type="ORF">B4U79_00759</name>
</gene>
<proteinExistence type="predicted"/>
<comment type="caution">
    <text evidence="2">The sequence shown here is derived from an EMBL/GenBank/DDBJ whole genome shotgun (WGS) entry which is preliminary data.</text>
</comment>
<organism evidence="2 3">
    <name type="scientific">Dinothrombium tinctorium</name>
    <dbReference type="NCBI Taxonomy" id="1965070"/>
    <lineage>
        <taxon>Eukaryota</taxon>
        <taxon>Metazoa</taxon>
        <taxon>Ecdysozoa</taxon>
        <taxon>Arthropoda</taxon>
        <taxon>Chelicerata</taxon>
        <taxon>Arachnida</taxon>
        <taxon>Acari</taxon>
        <taxon>Acariformes</taxon>
        <taxon>Trombidiformes</taxon>
        <taxon>Prostigmata</taxon>
        <taxon>Anystina</taxon>
        <taxon>Parasitengona</taxon>
        <taxon>Trombidioidea</taxon>
        <taxon>Trombidiidae</taxon>
        <taxon>Dinothrombium</taxon>
    </lineage>
</organism>
<keyword evidence="3" id="KW-1185">Reference proteome</keyword>
<reference evidence="2 3" key="1">
    <citation type="journal article" date="2018" name="Gigascience">
        <title>Genomes of trombidid mites reveal novel predicted allergens and laterally-transferred genes associated with secondary metabolism.</title>
        <authorList>
            <person name="Dong X."/>
            <person name="Chaisiri K."/>
            <person name="Xia D."/>
            <person name="Armstrong S.D."/>
            <person name="Fang Y."/>
            <person name="Donnelly M.J."/>
            <person name="Kadowaki T."/>
            <person name="McGarry J.W."/>
            <person name="Darby A.C."/>
            <person name="Makepeace B.L."/>
        </authorList>
    </citation>
    <scope>NUCLEOTIDE SEQUENCE [LARGE SCALE GENOMIC DNA]</scope>
    <source>
        <strain evidence="2">UoL-WK</strain>
    </source>
</reference>
<evidence type="ECO:0000313" key="3">
    <source>
        <dbReference type="Proteomes" id="UP000285301"/>
    </source>
</evidence>
<protein>
    <submittedName>
        <fullName evidence="2">Uncharacterized protein</fullName>
    </submittedName>
</protein>
<evidence type="ECO:0000256" key="1">
    <source>
        <dbReference type="SAM" id="Phobius"/>
    </source>
</evidence>
<keyword evidence="1" id="KW-0812">Transmembrane</keyword>
<keyword evidence="1" id="KW-1133">Transmembrane helix</keyword>
<accession>A0A443QDJ6</accession>
<sequence length="72" mass="8327">IARSKTKLIPWNTYNVVRLLFAVICLLLNLLELSNHLYLFFSSKVNSSSDFIASLMKIATFVSCYFDKNLNY</sequence>